<evidence type="ECO:0000313" key="4">
    <source>
        <dbReference type="EMBL" id="PKI70644.1"/>
    </source>
</evidence>
<evidence type="ECO:0000313" key="6">
    <source>
        <dbReference type="Proteomes" id="UP000233551"/>
    </source>
</evidence>
<dbReference type="PANTHER" id="PTHR36801">
    <property type="entry name" value="OS06G0150200 PROTEIN"/>
    <property type="match status" value="1"/>
</dbReference>
<feature type="compositionally biased region" description="Polar residues" evidence="1">
    <location>
        <begin position="66"/>
        <end position="78"/>
    </location>
</feature>
<feature type="transmembrane region" description="Helical" evidence="2">
    <location>
        <begin position="20"/>
        <end position="42"/>
    </location>
</feature>
<dbReference type="EMBL" id="PGOL01000434">
    <property type="protein sequence ID" value="PKI70644.1"/>
    <property type="molecule type" value="Genomic_DNA"/>
</dbReference>
<organism evidence="3 5">
    <name type="scientific">Punica granatum</name>
    <name type="common">Pomegranate</name>
    <dbReference type="NCBI Taxonomy" id="22663"/>
    <lineage>
        <taxon>Eukaryota</taxon>
        <taxon>Viridiplantae</taxon>
        <taxon>Streptophyta</taxon>
        <taxon>Embryophyta</taxon>
        <taxon>Tracheophyta</taxon>
        <taxon>Spermatophyta</taxon>
        <taxon>Magnoliopsida</taxon>
        <taxon>eudicotyledons</taxon>
        <taxon>Gunneridae</taxon>
        <taxon>Pentapetalae</taxon>
        <taxon>rosids</taxon>
        <taxon>malvids</taxon>
        <taxon>Myrtales</taxon>
        <taxon>Lythraceae</taxon>
        <taxon>Punica</taxon>
    </lineage>
</organism>
<feature type="compositionally biased region" description="Polar residues" evidence="1">
    <location>
        <begin position="205"/>
        <end position="220"/>
    </location>
</feature>
<name>A0A218VSP0_PUNGR</name>
<reference evidence="3" key="2">
    <citation type="submission" date="2017-06" db="EMBL/GenBank/DDBJ databases">
        <title>The pomegranate genome and the genomics of punicalagin biosynthesis.</title>
        <authorList>
            <person name="Xu C."/>
        </authorList>
    </citation>
    <scope>NUCLEOTIDE SEQUENCE [LARGE SCALE GENOMIC DNA]</scope>
    <source>
        <tissue evidence="3">Fresh leaf</tissue>
    </source>
</reference>
<dbReference type="Proteomes" id="UP000233551">
    <property type="component" value="Unassembled WGS sequence"/>
</dbReference>
<keyword evidence="2" id="KW-0472">Membrane</keyword>
<feature type="compositionally biased region" description="Basic and acidic residues" evidence="1">
    <location>
        <begin position="221"/>
        <end position="230"/>
    </location>
</feature>
<feature type="region of interest" description="Disordered" evidence="1">
    <location>
        <begin position="47"/>
        <end position="80"/>
    </location>
</feature>
<evidence type="ECO:0000256" key="2">
    <source>
        <dbReference type="SAM" id="Phobius"/>
    </source>
</evidence>
<proteinExistence type="predicted"/>
<sequence>MGRSIPAGDTPFTNRALSYSFFVAWIAATFAIIVAMCGVGFLRRKPTPPPSHDGSNKKRAEETGQAPINTTAPMTPSSPEAAVVLDTEDATTPKPGTVSQELPLPPGMKLFKESHSYNNPSKSTSTGKKIKTSLSMKMPSIRMPSMSMSRREDGSWAGKSGQQFKREDSIWTKTIILGEKCQVPDEDEDDGIIYDHKGKRISTYHPKNQRSLPVSRSNSFIDRDAIPKKL</sequence>
<accession>A0A218VSP0</accession>
<feature type="region of interest" description="Disordered" evidence="1">
    <location>
        <begin position="203"/>
        <end position="230"/>
    </location>
</feature>
<evidence type="ECO:0000256" key="1">
    <source>
        <dbReference type="SAM" id="MobiDB-lite"/>
    </source>
</evidence>
<dbReference type="PANTHER" id="PTHR36801:SF3">
    <property type="entry name" value="OS06G0150300 PROTEIN"/>
    <property type="match status" value="1"/>
</dbReference>
<keyword evidence="6" id="KW-1185">Reference proteome</keyword>
<evidence type="ECO:0000313" key="3">
    <source>
        <dbReference type="EMBL" id="OWM63376.1"/>
    </source>
</evidence>
<dbReference type="AlphaFoldDB" id="A0A218VSP0"/>
<keyword evidence="2" id="KW-1133">Transmembrane helix</keyword>
<reference evidence="5" key="1">
    <citation type="journal article" date="2017" name="Plant J.">
        <title>The pomegranate (Punica granatum L.) genome and the genomics of punicalagin biosynthesis.</title>
        <authorList>
            <person name="Qin G."/>
            <person name="Xu C."/>
            <person name="Ming R."/>
            <person name="Tang H."/>
            <person name="Guyot R."/>
            <person name="Kramer E.M."/>
            <person name="Hu Y."/>
            <person name="Yi X."/>
            <person name="Qi Y."/>
            <person name="Xu X."/>
            <person name="Gao Z."/>
            <person name="Pan H."/>
            <person name="Jian J."/>
            <person name="Tian Y."/>
            <person name="Yue Z."/>
            <person name="Xu Y."/>
        </authorList>
    </citation>
    <scope>NUCLEOTIDE SEQUENCE [LARGE SCALE GENOMIC DNA]</scope>
    <source>
        <strain evidence="5">cv. Dabenzi</strain>
    </source>
</reference>
<dbReference type="Proteomes" id="UP000197138">
    <property type="component" value="Unassembled WGS sequence"/>
</dbReference>
<keyword evidence="2" id="KW-0812">Transmembrane</keyword>
<protein>
    <submittedName>
        <fullName evidence="3">Uncharacterized protein</fullName>
    </submittedName>
</protein>
<evidence type="ECO:0000313" key="5">
    <source>
        <dbReference type="Proteomes" id="UP000197138"/>
    </source>
</evidence>
<comment type="caution">
    <text evidence="3">The sequence shown here is derived from an EMBL/GenBank/DDBJ whole genome shotgun (WGS) entry which is preliminary data.</text>
</comment>
<dbReference type="EMBL" id="MTKT01006103">
    <property type="protein sequence ID" value="OWM63376.1"/>
    <property type="molecule type" value="Genomic_DNA"/>
</dbReference>
<reference evidence="4 6" key="3">
    <citation type="submission" date="2017-11" db="EMBL/GenBank/DDBJ databases">
        <title>De-novo sequencing of pomegranate (Punica granatum L.) genome.</title>
        <authorList>
            <person name="Akparov Z."/>
            <person name="Amiraslanov A."/>
            <person name="Hajiyeva S."/>
            <person name="Abbasov M."/>
            <person name="Kaur K."/>
            <person name="Hamwieh A."/>
            <person name="Solovyev V."/>
            <person name="Salamov A."/>
            <person name="Braich B."/>
            <person name="Kosarev P."/>
            <person name="Mahmoud A."/>
            <person name="Hajiyev E."/>
            <person name="Babayeva S."/>
            <person name="Izzatullayeva V."/>
            <person name="Mammadov A."/>
            <person name="Mammadov A."/>
            <person name="Sharifova S."/>
            <person name="Ojaghi J."/>
            <person name="Eynullazada K."/>
            <person name="Bayramov B."/>
            <person name="Abdulazimova A."/>
            <person name="Shahmuradov I."/>
        </authorList>
    </citation>
    <scope>NUCLEOTIDE SEQUENCE [LARGE SCALE GENOMIC DNA]</scope>
    <source>
        <strain evidence="4">AG2017</strain>
        <strain evidence="6">cv. AG2017</strain>
        <tissue evidence="4">Leaf</tissue>
    </source>
</reference>
<gene>
    <name evidence="3" type="ORF">CDL15_Pgr022121</name>
    <name evidence="4" type="ORF">CRG98_008877</name>
</gene>